<dbReference type="AlphaFoldDB" id="A0A8J8Q3F4"/>
<keyword evidence="2" id="KW-0812">Transmembrane</keyword>
<feature type="transmembrane region" description="Helical" evidence="2">
    <location>
        <begin position="20"/>
        <end position="47"/>
    </location>
</feature>
<comment type="caution">
    <text evidence="3">The sequence shown here is derived from an EMBL/GenBank/DDBJ whole genome shotgun (WGS) entry which is preliminary data.</text>
</comment>
<dbReference type="EMBL" id="PHNJ01000006">
    <property type="protein sequence ID" value="TYL38239.1"/>
    <property type="molecule type" value="Genomic_DNA"/>
</dbReference>
<dbReference type="RefSeq" id="WP_148858553.1">
    <property type="nucleotide sequence ID" value="NZ_PHNJ01000006.1"/>
</dbReference>
<protein>
    <submittedName>
        <fullName evidence="3">Uncharacterized protein</fullName>
    </submittedName>
</protein>
<dbReference type="OrthoDB" id="162223at2157"/>
<keyword evidence="2" id="KW-0472">Membrane</keyword>
<proteinExistence type="predicted"/>
<evidence type="ECO:0000256" key="2">
    <source>
        <dbReference type="SAM" id="Phobius"/>
    </source>
</evidence>
<evidence type="ECO:0000313" key="4">
    <source>
        <dbReference type="Proteomes" id="UP000766904"/>
    </source>
</evidence>
<feature type="region of interest" description="Disordered" evidence="1">
    <location>
        <begin position="126"/>
        <end position="145"/>
    </location>
</feature>
<accession>A0A8J8Q3F4</accession>
<name>A0A8J8Q3F4_9EURY</name>
<sequence length="278" mass="29962">MDQKFVLFEELDGRRAGKLVGITALAVALVLVLLVGVLFVGATAVAYNSHASEYQYDASVTTDRAVDELMVTLPVPADEEGAVVGEFSVDTYGASVGSWEADVAETEHGPMLEVHLSNVSLEERTVHRQPDDGVPAGPGNVEDDDTDLPEIPSGTIHLRTVVESDDPIETRSPLGSEPVVSPAYNVTEVPNTGHAGWADRAESYTFDSRVMIDGTGAENASIDLFVDHAGQNSWWSGGWSGNYYDGRVSAVDRSVDEEWQSVSGEFHSGKGSYPWIFR</sequence>
<evidence type="ECO:0000313" key="3">
    <source>
        <dbReference type="EMBL" id="TYL38239.1"/>
    </source>
</evidence>
<reference evidence="3" key="1">
    <citation type="submission" date="2017-11" db="EMBL/GenBank/DDBJ databases">
        <authorList>
            <person name="Kajale S.C."/>
            <person name="Sharma A."/>
        </authorList>
    </citation>
    <scope>NUCLEOTIDE SEQUENCE</scope>
    <source>
        <strain evidence="3">LS1_42</strain>
    </source>
</reference>
<keyword evidence="2" id="KW-1133">Transmembrane helix</keyword>
<evidence type="ECO:0000256" key="1">
    <source>
        <dbReference type="SAM" id="MobiDB-lite"/>
    </source>
</evidence>
<keyword evidence="4" id="KW-1185">Reference proteome</keyword>
<gene>
    <name evidence="3" type="ORF">CV102_13670</name>
</gene>
<dbReference type="Proteomes" id="UP000766904">
    <property type="component" value="Unassembled WGS sequence"/>
</dbReference>
<organism evidence="3 4">
    <name type="scientific">Natronococcus pandeyae</name>
    <dbReference type="NCBI Taxonomy" id="2055836"/>
    <lineage>
        <taxon>Archaea</taxon>
        <taxon>Methanobacteriati</taxon>
        <taxon>Methanobacteriota</taxon>
        <taxon>Stenosarchaea group</taxon>
        <taxon>Halobacteria</taxon>
        <taxon>Halobacteriales</taxon>
        <taxon>Natrialbaceae</taxon>
        <taxon>Natronococcus</taxon>
    </lineage>
</organism>